<reference evidence="2 3" key="1">
    <citation type="submission" date="2020-08" db="EMBL/GenBank/DDBJ databases">
        <title>Functional genomics of gut bacteria from endangered species of beetles.</title>
        <authorList>
            <person name="Carlos-Shanley C."/>
        </authorList>
    </citation>
    <scope>NUCLEOTIDE SEQUENCE [LARGE SCALE GENOMIC DNA]</scope>
    <source>
        <strain evidence="2 3">S00124</strain>
    </source>
</reference>
<keyword evidence="3" id="KW-1185">Reference proteome</keyword>
<comment type="caution">
    <text evidence="2">The sequence shown here is derived from an EMBL/GenBank/DDBJ whole genome shotgun (WGS) entry which is preliminary data.</text>
</comment>
<dbReference type="EMBL" id="JACHKZ010000021">
    <property type="protein sequence ID" value="MBB6578945.1"/>
    <property type="molecule type" value="Genomic_DNA"/>
</dbReference>
<feature type="transmembrane region" description="Helical" evidence="1">
    <location>
        <begin position="56"/>
        <end position="76"/>
    </location>
</feature>
<keyword evidence="1" id="KW-0472">Membrane</keyword>
<feature type="transmembrane region" description="Helical" evidence="1">
    <location>
        <begin position="12"/>
        <end position="36"/>
    </location>
</feature>
<evidence type="ECO:0000313" key="3">
    <source>
        <dbReference type="Proteomes" id="UP000562492"/>
    </source>
</evidence>
<organism evidence="2 3">
    <name type="scientific">Comamonas odontotermitis</name>
    <dbReference type="NCBI Taxonomy" id="379895"/>
    <lineage>
        <taxon>Bacteria</taxon>
        <taxon>Pseudomonadati</taxon>
        <taxon>Pseudomonadota</taxon>
        <taxon>Betaproteobacteria</taxon>
        <taxon>Burkholderiales</taxon>
        <taxon>Comamonadaceae</taxon>
        <taxon>Comamonas</taxon>
    </lineage>
</organism>
<evidence type="ECO:0000313" key="2">
    <source>
        <dbReference type="EMBL" id="MBB6578945.1"/>
    </source>
</evidence>
<keyword evidence="1" id="KW-0812">Transmembrane</keyword>
<accession>A0ABR6RIF5</accession>
<dbReference type="Proteomes" id="UP000562492">
    <property type="component" value="Unassembled WGS sequence"/>
</dbReference>
<gene>
    <name evidence="2" type="ORF">HNP33_003050</name>
</gene>
<keyword evidence="1" id="KW-1133">Transmembrane helix</keyword>
<dbReference type="RefSeq" id="WP_184709953.1">
    <property type="nucleotide sequence ID" value="NZ_JACHKZ010000021.1"/>
</dbReference>
<proteinExistence type="predicted"/>
<sequence>MSFKSLLDESRAFVIGRISAGANYAIGGFTFTGGIAKAATDAGVAPTWLSSFSVDTMGIIIGALFTILTGVVSVWAKRKDVGFKEREEKRRHAAWVMEQLRENGEEAMTKEWGANWRRAAWKASTTDMAPLE</sequence>
<name>A0ABR6RIF5_9BURK</name>
<protein>
    <submittedName>
        <fullName evidence="2">Rdx family selenoprotein</fullName>
    </submittedName>
</protein>
<evidence type="ECO:0000256" key="1">
    <source>
        <dbReference type="SAM" id="Phobius"/>
    </source>
</evidence>